<dbReference type="GO" id="GO:0016491">
    <property type="term" value="F:oxidoreductase activity"/>
    <property type="evidence" value="ECO:0007669"/>
    <property type="project" value="UniProtKB-KW"/>
</dbReference>
<comment type="similarity">
    <text evidence="1">Belongs to the azoreductase type 2 family.</text>
</comment>
<dbReference type="AlphaFoldDB" id="A0AA96RF00"/>
<reference evidence="3 4" key="1">
    <citation type="submission" date="2022-02" db="EMBL/GenBank/DDBJ databases">
        <title>Paenibacillus sp. MBLB1776 Whole Genome Shotgun Sequencing.</title>
        <authorList>
            <person name="Hwang C.Y."/>
            <person name="Cho E.-S."/>
            <person name="Seo M.-J."/>
        </authorList>
    </citation>
    <scope>NUCLEOTIDE SEQUENCE [LARGE SCALE GENOMIC DNA]</scope>
    <source>
        <strain evidence="3 4">MBLB1776</strain>
    </source>
</reference>
<keyword evidence="3" id="KW-0560">Oxidoreductase</keyword>
<dbReference type="InterPro" id="IPR005025">
    <property type="entry name" value="FMN_Rdtase-like_dom"/>
</dbReference>
<dbReference type="KEGG" id="paun:MJA45_25650"/>
<proteinExistence type="inferred from homology"/>
<dbReference type="EC" id="1.-.-.-" evidence="3"/>
<dbReference type="PANTHER" id="PTHR30543:SF21">
    <property type="entry name" value="NAD(P)H-DEPENDENT FMN REDUCTASE LOT6"/>
    <property type="match status" value="1"/>
</dbReference>
<dbReference type="RefSeq" id="WP_315604737.1">
    <property type="nucleotide sequence ID" value="NZ_CP130318.1"/>
</dbReference>
<protein>
    <submittedName>
        <fullName evidence="3">NADPH-dependent FMN reductase</fullName>
        <ecNumber evidence="3">1.-.-.-</ecNumber>
    </submittedName>
</protein>
<gene>
    <name evidence="3" type="ORF">MJA45_25650</name>
</gene>
<name>A0AA96RF00_9BACL</name>
<dbReference type="PANTHER" id="PTHR30543">
    <property type="entry name" value="CHROMATE REDUCTASE"/>
    <property type="match status" value="1"/>
</dbReference>
<evidence type="ECO:0000313" key="4">
    <source>
        <dbReference type="Proteomes" id="UP001305702"/>
    </source>
</evidence>
<keyword evidence="4" id="KW-1185">Reference proteome</keyword>
<dbReference type="Proteomes" id="UP001305702">
    <property type="component" value="Chromosome"/>
</dbReference>
<dbReference type="InterPro" id="IPR050712">
    <property type="entry name" value="NAD(P)H-dep_reductase"/>
</dbReference>
<dbReference type="GO" id="GO:0010181">
    <property type="term" value="F:FMN binding"/>
    <property type="evidence" value="ECO:0007669"/>
    <property type="project" value="TreeGrafter"/>
</dbReference>
<accession>A0AA96RF00</accession>
<organism evidence="3 4">
    <name type="scientific">Paenibacillus aurantius</name>
    <dbReference type="NCBI Taxonomy" id="2918900"/>
    <lineage>
        <taxon>Bacteria</taxon>
        <taxon>Bacillati</taxon>
        <taxon>Bacillota</taxon>
        <taxon>Bacilli</taxon>
        <taxon>Bacillales</taxon>
        <taxon>Paenibacillaceae</taxon>
        <taxon>Paenibacillus</taxon>
    </lineage>
</organism>
<evidence type="ECO:0000259" key="2">
    <source>
        <dbReference type="Pfam" id="PF03358"/>
    </source>
</evidence>
<evidence type="ECO:0000313" key="3">
    <source>
        <dbReference type="EMBL" id="WNQ10961.1"/>
    </source>
</evidence>
<dbReference type="EMBL" id="CP130318">
    <property type="protein sequence ID" value="WNQ10961.1"/>
    <property type="molecule type" value="Genomic_DNA"/>
</dbReference>
<dbReference type="SUPFAM" id="SSF52218">
    <property type="entry name" value="Flavoproteins"/>
    <property type="match status" value="1"/>
</dbReference>
<evidence type="ECO:0000256" key="1">
    <source>
        <dbReference type="ARBA" id="ARBA00009428"/>
    </source>
</evidence>
<dbReference type="InterPro" id="IPR029039">
    <property type="entry name" value="Flavoprotein-like_sf"/>
</dbReference>
<dbReference type="Gene3D" id="3.40.50.360">
    <property type="match status" value="1"/>
</dbReference>
<sequence>MTTPRIHVLALSGSLRAASANTRLLKIAAELAPAGMSVELYEGLGDLPHFNPDLDGDDPPAAVRRFRERLQAADGVLVCTPEYANGVPGMLKNAMDWVVSSGEFYEKPTCTISASPLAIGARTAHDSLLLTLGMMTAKRVDGGSLTIPLVNKKLSAEGGLTDDATEAELRRLLEALAAACGS</sequence>
<feature type="domain" description="NADPH-dependent FMN reductase-like" evidence="2">
    <location>
        <begin position="7"/>
        <end position="148"/>
    </location>
</feature>
<dbReference type="GO" id="GO:0005829">
    <property type="term" value="C:cytosol"/>
    <property type="evidence" value="ECO:0007669"/>
    <property type="project" value="TreeGrafter"/>
</dbReference>
<dbReference type="Pfam" id="PF03358">
    <property type="entry name" value="FMN_red"/>
    <property type="match status" value="1"/>
</dbReference>